<evidence type="ECO:0000256" key="1">
    <source>
        <dbReference type="SAM" id="MobiDB-lite"/>
    </source>
</evidence>
<organism evidence="3 4">
    <name type="scientific">Rhodoglobus vestalii</name>
    <dbReference type="NCBI Taxonomy" id="193384"/>
    <lineage>
        <taxon>Bacteria</taxon>
        <taxon>Bacillati</taxon>
        <taxon>Actinomycetota</taxon>
        <taxon>Actinomycetes</taxon>
        <taxon>Micrococcales</taxon>
        <taxon>Microbacteriaceae</taxon>
        <taxon>Rhodoglobus</taxon>
    </lineage>
</organism>
<reference evidence="3 4" key="1">
    <citation type="submission" date="2019-06" db="EMBL/GenBank/DDBJ databases">
        <title>Sequencing the genomes of 1000 actinobacteria strains.</title>
        <authorList>
            <person name="Klenk H.-P."/>
        </authorList>
    </citation>
    <scope>NUCLEOTIDE SEQUENCE [LARGE SCALE GENOMIC DNA]</scope>
    <source>
        <strain evidence="3 4">DSM 21947</strain>
    </source>
</reference>
<dbReference type="Pfam" id="PF01381">
    <property type="entry name" value="HTH_3"/>
    <property type="match status" value="1"/>
</dbReference>
<name>A0A8H2K4E9_9MICO</name>
<protein>
    <submittedName>
        <fullName evidence="3">Helix-turn-helix protein</fullName>
    </submittedName>
</protein>
<dbReference type="AlphaFoldDB" id="A0A8H2K4E9"/>
<dbReference type="CDD" id="cd00093">
    <property type="entry name" value="HTH_XRE"/>
    <property type="match status" value="1"/>
</dbReference>
<dbReference type="InterPro" id="IPR001387">
    <property type="entry name" value="Cro/C1-type_HTH"/>
</dbReference>
<dbReference type="PROSITE" id="PS50943">
    <property type="entry name" value="HTH_CROC1"/>
    <property type="match status" value="1"/>
</dbReference>
<feature type="domain" description="HTH cro/C1-type" evidence="2">
    <location>
        <begin position="23"/>
        <end position="75"/>
    </location>
</feature>
<dbReference type="SUPFAM" id="SSF47413">
    <property type="entry name" value="lambda repressor-like DNA-binding domains"/>
    <property type="match status" value="1"/>
</dbReference>
<gene>
    <name evidence="3" type="ORF">FB472_0031</name>
</gene>
<proteinExistence type="predicted"/>
<dbReference type="Gene3D" id="1.10.260.40">
    <property type="entry name" value="lambda repressor-like DNA-binding domains"/>
    <property type="match status" value="1"/>
</dbReference>
<evidence type="ECO:0000313" key="4">
    <source>
        <dbReference type="Proteomes" id="UP000316560"/>
    </source>
</evidence>
<dbReference type="InterPro" id="IPR010982">
    <property type="entry name" value="Lambda_DNA-bd_dom_sf"/>
</dbReference>
<feature type="compositionally biased region" description="Basic residues" evidence="1">
    <location>
        <begin position="101"/>
        <end position="110"/>
    </location>
</feature>
<keyword evidence="4" id="KW-1185">Reference proteome</keyword>
<evidence type="ECO:0000259" key="2">
    <source>
        <dbReference type="PROSITE" id="PS50943"/>
    </source>
</evidence>
<dbReference type="GO" id="GO:0003677">
    <property type="term" value="F:DNA binding"/>
    <property type="evidence" value="ECO:0007669"/>
    <property type="project" value="InterPro"/>
</dbReference>
<dbReference type="Proteomes" id="UP000316560">
    <property type="component" value="Unassembled WGS sequence"/>
</dbReference>
<sequence>MVTIMNISQRTTDEWETGIGEQFRALRIQRGLDQETLATMASISRGAVRNLETGAGSTLKTIVKVTRALDRTDWLDTLDDTGGEISPIEMLRQQRREPKPHQRARRRTDA</sequence>
<evidence type="ECO:0000313" key="3">
    <source>
        <dbReference type="EMBL" id="TQO18514.1"/>
    </source>
</evidence>
<dbReference type="SMART" id="SM00530">
    <property type="entry name" value="HTH_XRE"/>
    <property type="match status" value="1"/>
</dbReference>
<accession>A0A8H2K4E9</accession>
<comment type="caution">
    <text evidence="3">The sequence shown here is derived from an EMBL/GenBank/DDBJ whole genome shotgun (WGS) entry which is preliminary data.</text>
</comment>
<dbReference type="EMBL" id="VFRA01000001">
    <property type="protein sequence ID" value="TQO18514.1"/>
    <property type="molecule type" value="Genomic_DNA"/>
</dbReference>
<feature type="region of interest" description="Disordered" evidence="1">
    <location>
        <begin position="85"/>
        <end position="110"/>
    </location>
</feature>